<dbReference type="InterPro" id="IPR023631">
    <property type="entry name" value="Amidase_dom"/>
</dbReference>
<dbReference type="AlphaFoldDB" id="A0AAJ2BCP2"/>
<dbReference type="GO" id="GO:0003824">
    <property type="term" value="F:catalytic activity"/>
    <property type="evidence" value="ECO:0007669"/>
    <property type="project" value="InterPro"/>
</dbReference>
<dbReference type="InterPro" id="IPR000120">
    <property type="entry name" value="Amidase"/>
</dbReference>
<accession>A0AAJ2BCP2</accession>
<comment type="caution">
    <text evidence="3">The sequence shown here is derived from an EMBL/GenBank/DDBJ whole genome shotgun (WGS) entry which is preliminary data.</text>
</comment>
<organism evidence="3 4">
    <name type="scientific">Agrobacterium larrymoorei</name>
    <dbReference type="NCBI Taxonomy" id="160699"/>
    <lineage>
        <taxon>Bacteria</taxon>
        <taxon>Pseudomonadati</taxon>
        <taxon>Pseudomonadota</taxon>
        <taxon>Alphaproteobacteria</taxon>
        <taxon>Hyphomicrobiales</taxon>
        <taxon>Rhizobiaceae</taxon>
        <taxon>Rhizobium/Agrobacterium group</taxon>
        <taxon>Agrobacterium</taxon>
    </lineage>
</organism>
<proteinExistence type="inferred from homology"/>
<evidence type="ECO:0000313" key="3">
    <source>
        <dbReference type="EMBL" id="MDR6100536.1"/>
    </source>
</evidence>
<gene>
    <name evidence="3" type="ORF">QE369_000714</name>
</gene>
<dbReference type="InterPro" id="IPR036928">
    <property type="entry name" value="AS_sf"/>
</dbReference>
<dbReference type="PANTHER" id="PTHR11895:SF151">
    <property type="entry name" value="GLUTAMYL-TRNA(GLN) AMIDOTRANSFERASE SUBUNIT A"/>
    <property type="match status" value="1"/>
</dbReference>
<dbReference type="SUPFAM" id="SSF75304">
    <property type="entry name" value="Amidase signature (AS) enzymes"/>
    <property type="match status" value="1"/>
</dbReference>
<dbReference type="Gene3D" id="3.90.1300.10">
    <property type="entry name" value="Amidase signature (AS) domain"/>
    <property type="match status" value="1"/>
</dbReference>
<dbReference type="Pfam" id="PF01425">
    <property type="entry name" value="Amidase"/>
    <property type="match status" value="1"/>
</dbReference>
<sequence length="440" mass="47426">MKGIAPNQLTASQARTLLTEDRLTARELLAAYLGRIHERDPEIRAWLAISENALSEADRLDSLPKDQRGRLHGLPVAVKDVFDTFDLPTTHNSPLYRGFQPAADASAVELLRLEGAIILGKTDTTEFAACGRDAATANPLDTARTPGGSSAGSAAVVADFQAPLALATQTGGSTIRPASFCGIYGMKPSAGLVSREGVKLYSVSFDTVGWYGRSVEDLALMADVYGITERLDASRVNADSLKIGITFGPYRDLLKPESVAALEIAATRLRESGHEVTFLDLPDEFEALDLYHRTILHREGAVAFRNLARRAGSSLHDEFHHRVENRDNRTLADWTAAQDGAAQAQMTFDAIASGFDLIVAPSAPGIAPLGRKPGDPVFNAMWTLLRVPCINVPVPMTDVAMPVGVTLTSMRYNDVALLMAAAKVAPLLDPRMDNAWQIPL</sequence>
<protein>
    <submittedName>
        <fullName evidence="3">Asp-tRNA(Asn)/Glu-tRNA(Gln) amidotransferase A subunit family amidase</fullName>
    </submittedName>
</protein>
<dbReference type="EMBL" id="JAVIZC010000001">
    <property type="protein sequence ID" value="MDR6100536.1"/>
    <property type="molecule type" value="Genomic_DNA"/>
</dbReference>
<comment type="similarity">
    <text evidence="1">Belongs to the amidase family.</text>
</comment>
<dbReference type="RefSeq" id="WP_309769593.1">
    <property type="nucleotide sequence ID" value="NZ_JAVIZC010000001.1"/>
</dbReference>
<name>A0AAJ2BCP2_9HYPH</name>
<evidence type="ECO:0000313" key="4">
    <source>
        <dbReference type="Proteomes" id="UP001255601"/>
    </source>
</evidence>
<feature type="domain" description="Amidase" evidence="2">
    <location>
        <begin position="27"/>
        <end position="418"/>
    </location>
</feature>
<dbReference type="PANTHER" id="PTHR11895">
    <property type="entry name" value="TRANSAMIDASE"/>
    <property type="match status" value="1"/>
</dbReference>
<evidence type="ECO:0000259" key="2">
    <source>
        <dbReference type="Pfam" id="PF01425"/>
    </source>
</evidence>
<evidence type="ECO:0000256" key="1">
    <source>
        <dbReference type="ARBA" id="ARBA00009199"/>
    </source>
</evidence>
<dbReference type="Proteomes" id="UP001255601">
    <property type="component" value="Unassembled WGS sequence"/>
</dbReference>
<reference evidence="3" key="1">
    <citation type="submission" date="2023-08" db="EMBL/GenBank/DDBJ databases">
        <title>Functional and genomic diversity of the sorghum phyllosphere microbiome.</title>
        <authorList>
            <person name="Shade A."/>
        </authorList>
    </citation>
    <scope>NUCLEOTIDE SEQUENCE</scope>
    <source>
        <strain evidence="3">SORGH_AS_0974</strain>
    </source>
</reference>